<sequence>MADKSLGAPCALNVRTVSAFADQLLADITNFSSVELDLTECEELDLAALQAISAARIHAADTGKTLSLSQPAHGALRSVLDRAGFTTDPSPADVDFWFHGESPQ</sequence>
<keyword evidence="3" id="KW-1185">Reference proteome</keyword>
<evidence type="ECO:0000259" key="1">
    <source>
        <dbReference type="PROSITE" id="PS50801"/>
    </source>
</evidence>
<dbReference type="Pfam" id="PF13466">
    <property type="entry name" value="STAS_2"/>
    <property type="match status" value="1"/>
</dbReference>
<gene>
    <name evidence="2" type="ORF">D2V17_19905</name>
</gene>
<dbReference type="PROSITE" id="PS50801">
    <property type="entry name" value="STAS"/>
    <property type="match status" value="1"/>
</dbReference>
<dbReference type="SUPFAM" id="SSF52091">
    <property type="entry name" value="SpoIIaa-like"/>
    <property type="match status" value="1"/>
</dbReference>
<dbReference type="InterPro" id="IPR002645">
    <property type="entry name" value="STAS_dom"/>
</dbReference>
<dbReference type="InterPro" id="IPR058548">
    <property type="entry name" value="MlaB-like_STAS"/>
</dbReference>
<protein>
    <submittedName>
        <fullName evidence="2">STAS domain-containing protein</fullName>
    </submittedName>
</protein>
<proteinExistence type="predicted"/>
<dbReference type="RefSeq" id="WP_119594881.1">
    <property type="nucleotide sequence ID" value="NZ_QXFM01000144.1"/>
</dbReference>
<reference evidence="2 3" key="1">
    <citation type="submission" date="2018-08" db="EMBL/GenBank/DDBJ databases">
        <title>Erythrobacter zhengii sp.nov., a bacterium isolated from deep-sea sediment.</title>
        <authorList>
            <person name="Fang C."/>
            <person name="Wu Y.-H."/>
            <person name="Sun C."/>
            <person name="Wang H."/>
            <person name="Cheng H."/>
            <person name="Meng F.-X."/>
            <person name="Wang C.-S."/>
            <person name="Xu X.-W."/>
        </authorList>
    </citation>
    <scope>NUCLEOTIDE SEQUENCE [LARGE SCALE GENOMIC DNA]</scope>
    <source>
        <strain evidence="2 3">CCTCC AB 2015396</strain>
    </source>
</reference>
<evidence type="ECO:0000313" key="3">
    <source>
        <dbReference type="Proteomes" id="UP000265366"/>
    </source>
</evidence>
<comment type="caution">
    <text evidence="2">The sequence shown here is derived from an EMBL/GenBank/DDBJ whole genome shotgun (WGS) entry which is preliminary data.</text>
</comment>
<accession>A0A3A1P2U8</accession>
<organism evidence="2 3">
    <name type="scientific">Aurantiacibacter xanthus</name>
    <dbReference type="NCBI Taxonomy" id="1784712"/>
    <lineage>
        <taxon>Bacteria</taxon>
        <taxon>Pseudomonadati</taxon>
        <taxon>Pseudomonadota</taxon>
        <taxon>Alphaproteobacteria</taxon>
        <taxon>Sphingomonadales</taxon>
        <taxon>Erythrobacteraceae</taxon>
        <taxon>Aurantiacibacter</taxon>
    </lineage>
</organism>
<evidence type="ECO:0000313" key="2">
    <source>
        <dbReference type="EMBL" id="RIV80120.1"/>
    </source>
</evidence>
<name>A0A3A1P2U8_9SPHN</name>
<dbReference type="AlphaFoldDB" id="A0A3A1P2U8"/>
<dbReference type="EMBL" id="QXFM01000144">
    <property type="protein sequence ID" value="RIV80120.1"/>
    <property type="molecule type" value="Genomic_DNA"/>
</dbReference>
<feature type="domain" description="STAS" evidence="1">
    <location>
        <begin position="12"/>
        <end position="104"/>
    </location>
</feature>
<dbReference type="Proteomes" id="UP000265366">
    <property type="component" value="Unassembled WGS sequence"/>
</dbReference>
<dbReference type="Gene3D" id="3.30.750.24">
    <property type="entry name" value="STAS domain"/>
    <property type="match status" value="1"/>
</dbReference>
<dbReference type="OrthoDB" id="7507927at2"/>
<dbReference type="InterPro" id="IPR036513">
    <property type="entry name" value="STAS_dom_sf"/>
</dbReference>